<comment type="similarity">
    <text evidence="7 8">Belongs to the PINc/VapC protein family.</text>
</comment>
<dbReference type="AlphaFoldDB" id="A0A068NN84"/>
<keyword evidence="2 8" id="KW-1277">Toxin-antitoxin system</keyword>
<dbReference type="GO" id="GO:0004540">
    <property type="term" value="F:RNA nuclease activity"/>
    <property type="evidence" value="ECO:0007669"/>
    <property type="project" value="InterPro"/>
</dbReference>
<organism evidence="10 11">
    <name type="scientific">Fimbriimonas ginsengisoli Gsoil 348</name>
    <dbReference type="NCBI Taxonomy" id="661478"/>
    <lineage>
        <taxon>Bacteria</taxon>
        <taxon>Bacillati</taxon>
        <taxon>Armatimonadota</taxon>
        <taxon>Fimbriimonadia</taxon>
        <taxon>Fimbriimonadales</taxon>
        <taxon>Fimbriimonadaceae</taxon>
        <taxon>Fimbriimonas</taxon>
    </lineage>
</organism>
<keyword evidence="6 8" id="KW-0460">Magnesium</keyword>
<evidence type="ECO:0000256" key="4">
    <source>
        <dbReference type="ARBA" id="ARBA00022723"/>
    </source>
</evidence>
<comment type="cofactor">
    <cofactor evidence="1 8">
        <name>Mg(2+)</name>
        <dbReference type="ChEBI" id="CHEBI:18420"/>
    </cofactor>
</comment>
<evidence type="ECO:0000256" key="5">
    <source>
        <dbReference type="ARBA" id="ARBA00022801"/>
    </source>
</evidence>
<evidence type="ECO:0000313" key="10">
    <source>
        <dbReference type="EMBL" id="AIE84862.1"/>
    </source>
</evidence>
<keyword evidence="4 8" id="KW-0479">Metal-binding</keyword>
<dbReference type="HOGENOM" id="CLU_118482_1_1_0"/>
<feature type="domain" description="PIN" evidence="9">
    <location>
        <begin position="3"/>
        <end position="122"/>
    </location>
</feature>
<name>A0A068NN84_FIMGI</name>
<evidence type="ECO:0000259" key="9">
    <source>
        <dbReference type="Pfam" id="PF01850"/>
    </source>
</evidence>
<dbReference type="CDD" id="cd18757">
    <property type="entry name" value="PIN_MtVapC3-like"/>
    <property type="match status" value="1"/>
</dbReference>
<accession>A0A068NN84</accession>
<evidence type="ECO:0000256" key="2">
    <source>
        <dbReference type="ARBA" id="ARBA00022649"/>
    </source>
</evidence>
<feature type="binding site" evidence="8">
    <location>
        <position position="6"/>
    </location>
    <ligand>
        <name>Mg(2+)</name>
        <dbReference type="ChEBI" id="CHEBI:18420"/>
    </ligand>
</feature>
<evidence type="ECO:0000256" key="7">
    <source>
        <dbReference type="ARBA" id="ARBA00038093"/>
    </source>
</evidence>
<evidence type="ECO:0000256" key="8">
    <source>
        <dbReference type="HAMAP-Rule" id="MF_00265"/>
    </source>
</evidence>
<dbReference type="Pfam" id="PF01850">
    <property type="entry name" value="PIN"/>
    <property type="match status" value="1"/>
</dbReference>
<keyword evidence="11" id="KW-1185">Reference proteome</keyword>
<proteinExistence type="inferred from homology"/>
<comment type="function">
    <text evidence="8">Toxic component of a toxin-antitoxin (TA) system. An RNase.</text>
</comment>
<dbReference type="PANTHER" id="PTHR33653:SF1">
    <property type="entry name" value="RIBONUCLEASE VAPC2"/>
    <property type="match status" value="1"/>
</dbReference>
<dbReference type="GO" id="GO:0000287">
    <property type="term" value="F:magnesium ion binding"/>
    <property type="evidence" value="ECO:0007669"/>
    <property type="project" value="UniProtKB-UniRule"/>
</dbReference>
<dbReference type="Proteomes" id="UP000027982">
    <property type="component" value="Chromosome"/>
</dbReference>
<evidence type="ECO:0000313" key="11">
    <source>
        <dbReference type="Proteomes" id="UP000027982"/>
    </source>
</evidence>
<dbReference type="InterPro" id="IPR029060">
    <property type="entry name" value="PIN-like_dom_sf"/>
</dbReference>
<dbReference type="RefSeq" id="WP_025226527.1">
    <property type="nucleotide sequence ID" value="NZ_CP007139.1"/>
</dbReference>
<dbReference type="Gene3D" id="3.40.50.1010">
    <property type="entry name" value="5'-nuclease"/>
    <property type="match status" value="1"/>
</dbReference>
<dbReference type="InterPro" id="IPR050556">
    <property type="entry name" value="Type_II_TA_system_RNase"/>
</dbReference>
<protein>
    <recommendedName>
        <fullName evidence="8">Ribonuclease VapC</fullName>
        <shortName evidence="8">RNase VapC</shortName>
        <ecNumber evidence="8">3.1.-.-</ecNumber>
    </recommendedName>
    <alternativeName>
        <fullName evidence="8">Toxin VapC</fullName>
    </alternativeName>
</protein>
<reference evidence="10 11" key="1">
    <citation type="journal article" date="2014" name="PLoS ONE">
        <title>The first complete genome sequence of the class fimbriimonadia in the phylum armatimonadetes.</title>
        <authorList>
            <person name="Hu Z.Y."/>
            <person name="Wang Y.Z."/>
            <person name="Im W.T."/>
            <person name="Wang S.Y."/>
            <person name="Zhao G.P."/>
            <person name="Zheng H.J."/>
            <person name="Quan Z.X."/>
        </authorList>
    </citation>
    <scope>NUCLEOTIDE SEQUENCE [LARGE SCALE GENOMIC DNA]</scope>
    <source>
        <strain evidence="10">Gsoil 348</strain>
    </source>
</reference>
<keyword evidence="8" id="KW-0800">Toxin</keyword>
<keyword evidence="5 8" id="KW-0378">Hydrolase</keyword>
<dbReference type="HAMAP" id="MF_00265">
    <property type="entry name" value="VapC_Nob1"/>
    <property type="match status" value="1"/>
</dbReference>
<dbReference type="OrthoDB" id="9811788at2"/>
<sequence length="135" mass="15362">MSVLVDTTVWSELFRRTEPNAGIRNGLRLILEQGEALIFGPIRQELLSGIKHPDQCERLRKRLRAFDDLAILTEDYEEAAVMRNKCRSSGIQGSNTDFLICAVAVRLSTPIFTLDQDFELFARVLPIRLYDPSHA</sequence>
<dbReference type="GO" id="GO:0016787">
    <property type="term" value="F:hydrolase activity"/>
    <property type="evidence" value="ECO:0007669"/>
    <property type="project" value="UniProtKB-KW"/>
</dbReference>
<gene>
    <name evidence="8" type="primary">vapC</name>
    <name evidence="10" type="ORF">OP10G_1494</name>
</gene>
<evidence type="ECO:0000256" key="1">
    <source>
        <dbReference type="ARBA" id="ARBA00001946"/>
    </source>
</evidence>
<dbReference type="InterPro" id="IPR022907">
    <property type="entry name" value="VapC_family"/>
</dbReference>
<dbReference type="PANTHER" id="PTHR33653">
    <property type="entry name" value="RIBONUCLEASE VAPC2"/>
    <property type="match status" value="1"/>
</dbReference>
<dbReference type="InterPro" id="IPR002716">
    <property type="entry name" value="PIN_dom"/>
</dbReference>
<feature type="binding site" evidence="8">
    <location>
        <position position="97"/>
    </location>
    <ligand>
        <name>Mg(2+)</name>
        <dbReference type="ChEBI" id="CHEBI:18420"/>
    </ligand>
</feature>
<keyword evidence="3 8" id="KW-0540">Nuclease</keyword>
<dbReference type="eggNOG" id="COG1487">
    <property type="taxonomic scope" value="Bacteria"/>
</dbReference>
<dbReference type="EC" id="3.1.-.-" evidence="8"/>
<dbReference type="EMBL" id="CP007139">
    <property type="protein sequence ID" value="AIE84862.1"/>
    <property type="molecule type" value="Genomic_DNA"/>
</dbReference>
<evidence type="ECO:0000256" key="6">
    <source>
        <dbReference type="ARBA" id="ARBA00022842"/>
    </source>
</evidence>
<dbReference type="STRING" id="661478.OP10G_1494"/>
<evidence type="ECO:0000256" key="3">
    <source>
        <dbReference type="ARBA" id="ARBA00022722"/>
    </source>
</evidence>
<dbReference type="GO" id="GO:0090729">
    <property type="term" value="F:toxin activity"/>
    <property type="evidence" value="ECO:0007669"/>
    <property type="project" value="UniProtKB-KW"/>
</dbReference>
<dbReference type="SUPFAM" id="SSF88723">
    <property type="entry name" value="PIN domain-like"/>
    <property type="match status" value="1"/>
</dbReference>
<dbReference type="KEGG" id="fgi:OP10G_1494"/>